<dbReference type="AlphaFoldDB" id="A0AAD7MSA9"/>
<evidence type="ECO:0000313" key="2">
    <source>
        <dbReference type="EMBL" id="KAJ7730487.1"/>
    </source>
</evidence>
<organism evidence="2 3">
    <name type="scientific">Mycena maculata</name>
    <dbReference type="NCBI Taxonomy" id="230809"/>
    <lineage>
        <taxon>Eukaryota</taxon>
        <taxon>Fungi</taxon>
        <taxon>Dikarya</taxon>
        <taxon>Basidiomycota</taxon>
        <taxon>Agaricomycotina</taxon>
        <taxon>Agaricomycetes</taxon>
        <taxon>Agaricomycetidae</taxon>
        <taxon>Agaricales</taxon>
        <taxon>Marasmiineae</taxon>
        <taxon>Mycenaceae</taxon>
        <taxon>Mycena</taxon>
    </lineage>
</organism>
<comment type="caution">
    <text evidence="2">The sequence shown here is derived from an EMBL/GenBank/DDBJ whole genome shotgun (WGS) entry which is preliminary data.</text>
</comment>
<reference evidence="2" key="1">
    <citation type="submission" date="2023-03" db="EMBL/GenBank/DDBJ databases">
        <title>Massive genome expansion in bonnet fungi (Mycena s.s.) driven by repeated elements and novel gene families across ecological guilds.</title>
        <authorList>
            <consortium name="Lawrence Berkeley National Laboratory"/>
            <person name="Harder C.B."/>
            <person name="Miyauchi S."/>
            <person name="Viragh M."/>
            <person name="Kuo A."/>
            <person name="Thoen E."/>
            <person name="Andreopoulos B."/>
            <person name="Lu D."/>
            <person name="Skrede I."/>
            <person name="Drula E."/>
            <person name="Henrissat B."/>
            <person name="Morin E."/>
            <person name="Kohler A."/>
            <person name="Barry K."/>
            <person name="LaButti K."/>
            <person name="Morin E."/>
            <person name="Salamov A."/>
            <person name="Lipzen A."/>
            <person name="Mereny Z."/>
            <person name="Hegedus B."/>
            <person name="Baldrian P."/>
            <person name="Stursova M."/>
            <person name="Weitz H."/>
            <person name="Taylor A."/>
            <person name="Grigoriev I.V."/>
            <person name="Nagy L.G."/>
            <person name="Martin F."/>
            <person name="Kauserud H."/>
        </authorList>
    </citation>
    <scope>NUCLEOTIDE SEQUENCE</scope>
    <source>
        <strain evidence="2">CBHHK188m</strain>
    </source>
</reference>
<feature type="region of interest" description="Disordered" evidence="1">
    <location>
        <begin position="208"/>
        <end position="237"/>
    </location>
</feature>
<dbReference type="Proteomes" id="UP001215280">
    <property type="component" value="Unassembled WGS sequence"/>
</dbReference>
<sequence length="237" mass="26433">MVPSSNRSAIAPETLFRGFPTSEEQSFTYLIWVAHRVLYVQIVTIHSNIWVGVVLNSFSSCAGLGANVLTLRQDVIYFLHSNHLGVDVDDDHRIVILAPIGGLEQDLPTHLPLQAHNPAMDEFLRLHFCFSLSVQLRGGDIRDDYPIGRILAMMDELGVPHAMTENPEECVMATLSDARWQTVLGRAILADTVKHQVTQSFRCNKSIDEDAEDDRYGSQDGISSDGELEDRATELSR</sequence>
<name>A0AAD7MSA9_9AGAR</name>
<evidence type="ECO:0000256" key="1">
    <source>
        <dbReference type="SAM" id="MobiDB-lite"/>
    </source>
</evidence>
<keyword evidence="3" id="KW-1185">Reference proteome</keyword>
<gene>
    <name evidence="2" type="ORF">DFH07DRAFT_781609</name>
</gene>
<proteinExistence type="predicted"/>
<protein>
    <submittedName>
        <fullName evidence="2">Uncharacterized protein</fullName>
    </submittedName>
</protein>
<dbReference type="EMBL" id="JARJLG010000190">
    <property type="protein sequence ID" value="KAJ7730487.1"/>
    <property type="molecule type" value="Genomic_DNA"/>
</dbReference>
<accession>A0AAD7MSA9</accession>
<evidence type="ECO:0000313" key="3">
    <source>
        <dbReference type="Proteomes" id="UP001215280"/>
    </source>
</evidence>